<dbReference type="InterPro" id="IPR003006">
    <property type="entry name" value="Ig/MHC_CS"/>
</dbReference>
<feature type="domain" description="Ig-like" evidence="4">
    <location>
        <begin position="881"/>
        <end position="977"/>
    </location>
</feature>
<feature type="domain" description="Ig-like" evidence="4">
    <location>
        <begin position="384"/>
        <end position="476"/>
    </location>
</feature>
<evidence type="ECO:0000256" key="1">
    <source>
        <dbReference type="ARBA" id="ARBA00023157"/>
    </source>
</evidence>
<comment type="caution">
    <text evidence="5">The sequence shown here is derived from an EMBL/GenBank/DDBJ whole genome shotgun (WGS) entry which is preliminary data.</text>
</comment>
<feature type="domain" description="Ig-like" evidence="4">
    <location>
        <begin position="985"/>
        <end position="1083"/>
    </location>
</feature>
<evidence type="ECO:0000313" key="6">
    <source>
        <dbReference type="Proteomes" id="UP001187315"/>
    </source>
</evidence>
<dbReference type="Pfam" id="PF07654">
    <property type="entry name" value="C1-set"/>
    <property type="match status" value="5"/>
</dbReference>
<dbReference type="SUPFAM" id="SSF48726">
    <property type="entry name" value="Immunoglobulin"/>
    <property type="match status" value="12"/>
</dbReference>
<dbReference type="AlphaFoldDB" id="A0AA88M246"/>
<protein>
    <recommendedName>
        <fullName evidence="4">Ig-like domain-containing protein</fullName>
    </recommendedName>
</protein>
<feature type="domain" description="Ig-like" evidence="4">
    <location>
        <begin position="1"/>
        <end position="82"/>
    </location>
</feature>
<feature type="domain" description="Ig-like" evidence="4">
    <location>
        <begin position="481"/>
        <end position="568"/>
    </location>
</feature>
<dbReference type="PROSITE" id="PS50835">
    <property type="entry name" value="IG_LIKE"/>
    <property type="match status" value="12"/>
</dbReference>
<dbReference type="InterPro" id="IPR007110">
    <property type="entry name" value="Ig-like_dom"/>
</dbReference>
<keyword evidence="6" id="KW-1185">Reference proteome</keyword>
<evidence type="ECO:0000313" key="5">
    <source>
        <dbReference type="EMBL" id="KAK2829092.1"/>
    </source>
</evidence>
<dbReference type="PROSITE" id="PS00290">
    <property type="entry name" value="IG_MHC"/>
    <property type="match status" value="2"/>
</dbReference>
<dbReference type="InterPro" id="IPR050380">
    <property type="entry name" value="Immune_Resp_Modulators"/>
</dbReference>
<dbReference type="InterPro" id="IPR003597">
    <property type="entry name" value="Ig_C1-set"/>
</dbReference>
<dbReference type="CDD" id="cd00098">
    <property type="entry name" value="IgC1"/>
    <property type="match status" value="3"/>
</dbReference>
<feature type="transmembrane region" description="Helical" evidence="3">
    <location>
        <begin position="1208"/>
        <end position="1231"/>
    </location>
</feature>
<dbReference type="EMBL" id="JAVHJS010000018">
    <property type="protein sequence ID" value="KAK2829092.1"/>
    <property type="molecule type" value="Genomic_DNA"/>
</dbReference>
<sequence length="1236" mass="137773">MYMQFSCCYLTVYRGFSPKKIDVKWNKDNNPFRVQPTLEIFENFQGRPKVFAALSKVSINANEWSTGTEFTCTATQKTKTYSESWNNCKAKPTSTPRIRLEKPRLVSILTGTPVTASCFVETELIPKVLWFVDDKEITEKIITDKQQERTISNLTISPEKWKTAKTITCKASHSCFNSTEKISFSEPKKSPTVVIRRNLEDIQKGDTEVLECTATDLPSGELLVTFQANGAKVSEDQYVILPEGLDSLTRRFTVPTTNQKKDNSFSCQIQSLSGSWKSNSTGNIFGDPSVDLSAVTSVDIKGSPTQKLLCSGTGLNPTITWTKILTIAHSMRTMEADGRVKVISEVMVPQQDWTKGETFTCQFRDQNNLKEKSISICSEPKKSPTVVIRRNLEDIQKGDTEVLECTATDLPSGELLVTFQANSAKVSEDQYVILPEGLDSLTRRFTVPTTNQKKDKSFSCQIQSQSGSWKSSSTGNIFGDPSVDLSAVTSVDIKGSPTQKLLCSGTGLNPTITWTKILTIAHSMRTMEADGRVKVISEVMVPQQDWTKGETFTCQFRDQNNLKEKSISICSVNPEFVQMPQVYLLAPSIKDMRESKVSVTCLLLGHYLDVFTISWKVGDRSNSKDATKSPTKVNKNGTESLSSVLKVAITQWNNYATVDCEVKHPCFKEPTKYSISKTREPKKSPTVVIRRNLEDIQKGDTEVLECTATDLPSGELLVTFQANSAKVSEDQYVILPEGLDSLTRRFTVPTTNQKKDKSFSCQIQSQSGSWKSNSTGNIFGDPSVDLSAVTSVDIKGSPAQKLLCSGTGLNPTITWTKILTIAHSMRTMEADGRVKVISEVMVPQQDWTKGETFTCQFRDQHNLKEKSISICSVNPEFVQMPQVYLLAPSIKDMRESKVSVTCLLLGHYLDVFTISWKVGDRSNSKDATKSPTKVNKNGTESLSSVLKVAITQWNNYATVDCEVKHPCAKEPTKYSISKTRDPKSPTIRILSPSEDELSGVHNTSLICFVEGFHPADISVHWELNGIRLEASRFSNSPVSMQSERAAYSMHSRLTLPTSEMENGDFSCVVNHESSETPIKRTINNIYASVMQQAPSVKLLQGQDELVCLVNGYSPSAINITWLRNNDTVIRENNTSSSDKGPDGKFNIRSHLYIQAMEWVPGDKYTCQVEHITGIISRFVSKTEFIEKTIYYDENKAEPAIMDQSEETWNMACAFIILFILSLIYGCSMTLVKVNTK</sequence>
<feature type="domain" description="Ig-like" evidence="4">
    <location>
        <begin position="191"/>
        <end position="285"/>
    </location>
</feature>
<dbReference type="InterPro" id="IPR036179">
    <property type="entry name" value="Ig-like_dom_sf"/>
</dbReference>
<dbReference type="InterPro" id="IPR013783">
    <property type="entry name" value="Ig-like_fold"/>
</dbReference>
<feature type="domain" description="Ig-like" evidence="4">
    <location>
        <begin position="1087"/>
        <end position="1180"/>
    </location>
</feature>
<dbReference type="Gene3D" id="2.60.40.10">
    <property type="entry name" value="Immunoglobulins"/>
    <property type="match status" value="12"/>
</dbReference>
<dbReference type="SMART" id="SM00407">
    <property type="entry name" value="IGc1"/>
    <property type="match status" value="5"/>
</dbReference>
<feature type="domain" description="Ig-like" evidence="4">
    <location>
        <begin position="96"/>
        <end position="185"/>
    </location>
</feature>
<feature type="domain" description="Ig-like" evidence="4">
    <location>
        <begin position="288"/>
        <end position="375"/>
    </location>
</feature>
<keyword evidence="2" id="KW-0393">Immunoglobulin domain</keyword>
<dbReference type="PANTHER" id="PTHR23411">
    <property type="entry name" value="TAPASIN"/>
    <property type="match status" value="1"/>
</dbReference>
<feature type="domain" description="Ig-like" evidence="4">
    <location>
        <begin position="685"/>
        <end position="777"/>
    </location>
</feature>
<reference evidence="5" key="1">
    <citation type="submission" date="2023-08" db="EMBL/GenBank/DDBJ databases">
        <title>Pelteobagrus vachellii genome.</title>
        <authorList>
            <person name="Liu H."/>
        </authorList>
    </citation>
    <scope>NUCLEOTIDE SEQUENCE</scope>
    <source>
        <strain evidence="5">PRFRI_2022a</strain>
        <tissue evidence="5">Muscle</tissue>
    </source>
</reference>
<keyword evidence="1" id="KW-1015">Disulfide bond</keyword>
<dbReference type="Proteomes" id="UP001187315">
    <property type="component" value="Unassembled WGS sequence"/>
</dbReference>
<evidence type="ECO:0000256" key="2">
    <source>
        <dbReference type="ARBA" id="ARBA00023319"/>
    </source>
</evidence>
<evidence type="ECO:0000259" key="4">
    <source>
        <dbReference type="PROSITE" id="PS50835"/>
    </source>
</evidence>
<evidence type="ECO:0000256" key="3">
    <source>
        <dbReference type="SAM" id="Phobius"/>
    </source>
</evidence>
<keyword evidence="3" id="KW-0472">Membrane</keyword>
<feature type="domain" description="Ig-like" evidence="4">
    <location>
        <begin position="580"/>
        <end position="676"/>
    </location>
</feature>
<proteinExistence type="predicted"/>
<organism evidence="5 6">
    <name type="scientific">Tachysurus vachellii</name>
    <name type="common">Darkbarbel catfish</name>
    <name type="synonym">Pelteobagrus vachellii</name>
    <dbReference type="NCBI Taxonomy" id="175792"/>
    <lineage>
        <taxon>Eukaryota</taxon>
        <taxon>Metazoa</taxon>
        <taxon>Chordata</taxon>
        <taxon>Craniata</taxon>
        <taxon>Vertebrata</taxon>
        <taxon>Euteleostomi</taxon>
        <taxon>Actinopterygii</taxon>
        <taxon>Neopterygii</taxon>
        <taxon>Teleostei</taxon>
        <taxon>Ostariophysi</taxon>
        <taxon>Siluriformes</taxon>
        <taxon>Bagridae</taxon>
        <taxon>Tachysurus</taxon>
    </lineage>
</organism>
<dbReference type="FunFam" id="2.60.40.10:FF:000283">
    <property type="entry name" value="Immunoglobulin kappa constant"/>
    <property type="match status" value="1"/>
</dbReference>
<keyword evidence="3" id="KW-1133">Transmembrane helix</keyword>
<accession>A0AA88M246</accession>
<keyword evidence="3" id="KW-0812">Transmembrane</keyword>
<feature type="domain" description="Ig-like" evidence="4">
    <location>
        <begin position="782"/>
        <end position="869"/>
    </location>
</feature>
<name>A0AA88M246_TACVA</name>
<gene>
    <name evidence="5" type="ORF">Q7C36_017082</name>
</gene>